<accession>A0AAD7WSF6</accession>
<evidence type="ECO:0000313" key="1">
    <source>
        <dbReference type="EMBL" id="KAJ8407325.1"/>
    </source>
</evidence>
<evidence type="ECO:0000313" key="2">
    <source>
        <dbReference type="Proteomes" id="UP001221898"/>
    </source>
</evidence>
<dbReference type="AlphaFoldDB" id="A0AAD7WSF6"/>
<gene>
    <name evidence="1" type="ORF">AAFF_G00278990</name>
</gene>
<reference evidence="1" key="1">
    <citation type="journal article" date="2023" name="Science">
        <title>Genome structures resolve the early diversification of teleost fishes.</title>
        <authorList>
            <person name="Parey E."/>
            <person name="Louis A."/>
            <person name="Montfort J."/>
            <person name="Bouchez O."/>
            <person name="Roques C."/>
            <person name="Iampietro C."/>
            <person name="Lluch J."/>
            <person name="Castinel A."/>
            <person name="Donnadieu C."/>
            <person name="Desvignes T."/>
            <person name="Floi Bucao C."/>
            <person name="Jouanno E."/>
            <person name="Wen M."/>
            <person name="Mejri S."/>
            <person name="Dirks R."/>
            <person name="Jansen H."/>
            <person name="Henkel C."/>
            <person name="Chen W.J."/>
            <person name="Zahm M."/>
            <person name="Cabau C."/>
            <person name="Klopp C."/>
            <person name="Thompson A.W."/>
            <person name="Robinson-Rechavi M."/>
            <person name="Braasch I."/>
            <person name="Lecointre G."/>
            <person name="Bobe J."/>
            <person name="Postlethwait J.H."/>
            <person name="Berthelot C."/>
            <person name="Roest Crollius H."/>
            <person name="Guiguen Y."/>
        </authorList>
    </citation>
    <scope>NUCLEOTIDE SEQUENCE</scope>
    <source>
        <strain evidence="1">NC1722</strain>
    </source>
</reference>
<dbReference type="Proteomes" id="UP001221898">
    <property type="component" value="Unassembled WGS sequence"/>
</dbReference>
<keyword evidence="2" id="KW-1185">Reference proteome</keyword>
<sequence length="103" mass="11155">MTTTAGVFRRAVERSSALHVYQAVRVLSALPSAPLINAVYTGCVSAEGLTVATSARGKRRPKEMRSSLRDASAFIPELCKRLQQEEPPYCTALYASPRAGREG</sequence>
<name>A0AAD7WSF6_9TELE</name>
<protein>
    <submittedName>
        <fullName evidence="1">Uncharacterized protein</fullName>
    </submittedName>
</protein>
<organism evidence="1 2">
    <name type="scientific">Aldrovandia affinis</name>
    <dbReference type="NCBI Taxonomy" id="143900"/>
    <lineage>
        <taxon>Eukaryota</taxon>
        <taxon>Metazoa</taxon>
        <taxon>Chordata</taxon>
        <taxon>Craniata</taxon>
        <taxon>Vertebrata</taxon>
        <taxon>Euteleostomi</taxon>
        <taxon>Actinopterygii</taxon>
        <taxon>Neopterygii</taxon>
        <taxon>Teleostei</taxon>
        <taxon>Notacanthiformes</taxon>
        <taxon>Halosauridae</taxon>
        <taxon>Aldrovandia</taxon>
    </lineage>
</organism>
<dbReference type="EMBL" id="JAINUG010000039">
    <property type="protein sequence ID" value="KAJ8407325.1"/>
    <property type="molecule type" value="Genomic_DNA"/>
</dbReference>
<comment type="caution">
    <text evidence="1">The sequence shown here is derived from an EMBL/GenBank/DDBJ whole genome shotgun (WGS) entry which is preliminary data.</text>
</comment>
<proteinExistence type="predicted"/>